<evidence type="ECO:0000256" key="1">
    <source>
        <dbReference type="ARBA" id="ARBA00004123"/>
    </source>
</evidence>
<keyword evidence="3" id="KW-0677">Repeat</keyword>
<feature type="repeat" description="WD" evidence="6">
    <location>
        <begin position="465"/>
        <end position="498"/>
    </location>
</feature>
<evidence type="ECO:0000256" key="3">
    <source>
        <dbReference type="ARBA" id="ARBA00022737"/>
    </source>
</evidence>
<evidence type="ECO:0000256" key="5">
    <source>
        <dbReference type="ARBA" id="ARBA00023242"/>
    </source>
</evidence>
<dbReference type="PROSITE" id="PS50082">
    <property type="entry name" value="WD_REPEATS_2"/>
    <property type="match status" value="4"/>
</dbReference>
<comment type="caution">
    <text evidence="8">The sequence shown here is derived from an EMBL/GenBank/DDBJ whole genome shotgun (WGS) entry which is preliminary data.</text>
</comment>
<sequence length="501" mass="57155">MENTQQERYTVWKKNSPLLYTQLQTSSLLWPSLSLDWLPDTTTPQIQSENNFEYDYNHHRLLLSTFSDGINPLESILLTRLNLFDLRSKNFKNLENFDYIPSSNEFTYSLPLPHLKNTKELTKVNPGNEINDIQSLSSNKSSIIDLTDNKIQITSEITSEKEIQIQNQNQNQNQNQKLLSIESSNNKINNSLGLIQKIPHIGDINRIKHCPQNIDLIATASNSGIIRIFDRTKKSNNLEINNNNSNNDDDDINSNIETSDILLKSHNSESWTIDWNLQKPFTLASGSNDGSISIWNLKDQFKSPPKQKFSTLDSKFRFSTCKLDKPEIFLPAHNFGVNEIRWIPDHDSLLISSGEDGICKLWDIRNNLNLPIIQFFENENLVEKKIPLNTVDINPFQTFELITGNSNGCLNFMDIRNPNKIISKINHSQSITSSKYSPHLKNTIATSSVDATVTIWKDQNPVFVHCGHLLSVSDVVWCPSKKGVLASCSYDNSVHIWEPIL</sequence>
<dbReference type="GO" id="GO:0005634">
    <property type="term" value="C:nucleus"/>
    <property type="evidence" value="ECO:0007669"/>
    <property type="project" value="UniProtKB-SubCell"/>
</dbReference>
<evidence type="ECO:0000256" key="6">
    <source>
        <dbReference type="PROSITE-ProRule" id="PRU00221"/>
    </source>
</evidence>
<dbReference type="PRINTS" id="PR00320">
    <property type="entry name" value="GPROTEINBRPT"/>
</dbReference>
<dbReference type="Pfam" id="PF12265">
    <property type="entry name" value="CAF1C_H4-bd"/>
    <property type="match status" value="1"/>
</dbReference>
<dbReference type="OrthoDB" id="427795at2759"/>
<dbReference type="Gene3D" id="2.130.10.10">
    <property type="entry name" value="YVTN repeat-like/Quinoprotein amine dehydrogenase"/>
    <property type="match status" value="2"/>
</dbReference>
<feature type="repeat" description="WD" evidence="6">
    <location>
        <begin position="330"/>
        <end position="366"/>
    </location>
</feature>
<gene>
    <name evidence="8" type="ORF">C6P40_000413</name>
</gene>
<feature type="repeat" description="WD" evidence="6">
    <location>
        <begin position="424"/>
        <end position="457"/>
    </location>
</feature>
<dbReference type="PROSITE" id="PS50294">
    <property type="entry name" value="WD_REPEATS_REGION"/>
    <property type="match status" value="3"/>
</dbReference>
<evidence type="ECO:0000313" key="8">
    <source>
        <dbReference type="EMBL" id="KAG0688856.1"/>
    </source>
</evidence>
<dbReference type="InterPro" id="IPR050459">
    <property type="entry name" value="WD_repeat_RBAP46/RBAP48/MSI1"/>
</dbReference>
<proteinExistence type="predicted"/>
<dbReference type="InterPro" id="IPR019775">
    <property type="entry name" value="WD40_repeat_CS"/>
</dbReference>
<dbReference type="AlphaFoldDB" id="A0A9P6WKX8"/>
<comment type="subcellular location">
    <subcellularLocation>
        <location evidence="1">Nucleus</location>
    </subcellularLocation>
</comment>
<dbReference type="InterPro" id="IPR001680">
    <property type="entry name" value="WD40_rpt"/>
</dbReference>
<dbReference type="PROSITE" id="PS00678">
    <property type="entry name" value="WD_REPEATS_1"/>
    <property type="match status" value="2"/>
</dbReference>
<name>A0A9P6WKX8_9ASCO</name>
<keyword evidence="4" id="KW-0156">Chromatin regulator</keyword>
<accession>A0A9P6WKX8</accession>
<dbReference type="EMBL" id="PUHW01000117">
    <property type="protein sequence ID" value="KAG0688856.1"/>
    <property type="molecule type" value="Genomic_DNA"/>
</dbReference>
<keyword evidence="9" id="KW-1185">Reference proteome</keyword>
<evidence type="ECO:0000256" key="4">
    <source>
        <dbReference type="ARBA" id="ARBA00022853"/>
    </source>
</evidence>
<dbReference type="SMART" id="SM00320">
    <property type="entry name" value="WD40"/>
    <property type="match status" value="5"/>
</dbReference>
<evidence type="ECO:0000256" key="2">
    <source>
        <dbReference type="ARBA" id="ARBA00022574"/>
    </source>
</evidence>
<keyword evidence="2 6" id="KW-0853">WD repeat</keyword>
<dbReference type="InterPro" id="IPR022052">
    <property type="entry name" value="Histone-bd_RBBP4-like_N"/>
</dbReference>
<protein>
    <recommendedName>
        <fullName evidence="7">Histone-binding protein RBBP4-like N-terminal domain-containing protein</fullName>
    </recommendedName>
</protein>
<evidence type="ECO:0000313" key="9">
    <source>
        <dbReference type="Proteomes" id="UP000697127"/>
    </source>
</evidence>
<evidence type="ECO:0000259" key="7">
    <source>
        <dbReference type="Pfam" id="PF12265"/>
    </source>
</evidence>
<dbReference type="PANTHER" id="PTHR22850">
    <property type="entry name" value="WD40 REPEAT FAMILY"/>
    <property type="match status" value="1"/>
</dbReference>
<feature type="domain" description="Histone-binding protein RBBP4-like N-terminal" evidence="7">
    <location>
        <begin position="7"/>
        <end position="71"/>
    </location>
</feature>
<reference evidence="8" key="1">
    <citation type="submission" date="2020-11" db="EMBL/GenBank/DDBJ databases">
        <title>Kefir isolates.</title>
        <authorList>
            <person name="Marcisauskas S."/>
            <person name="Kim Y."/>
            <person name="Blasche S."/>
        </authorList>
    </citation>
    <scope>NUCLEOTIDE SEQUENCE</scope>
    <source>
        <strain evidence="8">Olga-1</strain>
    </source>
</reference>
<dbReference type="SUPFAM" id="SSF50978">
    <property type="entry name" value="WD40 repeat-like"/>
    <property type="match status" value="1"/>
</dbReference>
<keyword evidence="5" id="KW-0539">Nucleus</keyword>
<dbReference type="InterPro" id="IPR015943">
    <property type="entry name" value="WD40/YVTN_repeat-like_dom_sf"/>
</dbReference>
<feature type="repeat" description="WD" evidence="6">
    <location>
        <begin position="263"/>
        <end position="298"/>
    </location>
</feature>
<dbReference type="Pfam" id="PF00400">
    <property type="entry name" value="WD40"/>
    <property type="match status" value="4"/>
</dbReference>
<dbReference type="InterPro" id="IPR036322">
    <property type="entry name" value="WD40_repeat_dom_sf"/>
</dbReference>
<dbReference type="GO" id="GO:0006325">
    <property type="term" value="P:chromatin organization"/>
    <property type="evidence" value="ECO:0007669"/>
    <property type="project" value="UniProtKB-KW"/>
</dbReference>
<dbReference type="Proteomes" id="UP000697127">
    <property type="component" value="Unassembled WGS sequence"/>
</dbReference>
<dbReference type="InterPro" id="IPR020472">
    <property type="entry name" value="WD40_PAC1"/>
</dbReference>
<organism evidence="8 9">
    <name type="scientific">Pichia californica</name>
    <dbReference type="NCBI Taxonomy" id="460514"/>
    <lineage>
        <taxon>Eukaryota</taxon>
        <taxon>Fungi</taxon>
        <taxon>Dikarya</taxon>
        <taxon>Ascomycota</taxon>
        <taxon>Saccharomycotina</taxon>
        <taxon>Pichiomycetes</taxon>
        <taxon>Pichiales</taxon>
        <taxon>Pichiaceae</taxon>
        <taxon>Pichia</taxon>
    </lineage>
</organism>